<dbReference type="SUPFAM" id="SSF102588">
    <property type="entry name" value="LmbE-like"/>
    <property type="match status" value="1"/>
</dbReference>
<dbReference type="EMBL" id="WTYG01000008">
    <property type="protein sequence ID" value="MXP36897.1"/>
    <property type="molecule type" value="Genomic_DNA"/>
</dbReference>
<evidence type="ECO:0000313" key="3">
    <source>
        <dbReference type="Proteomes" id="UP000439914"/>
    </source>
</evidence>
<dbReference type="Pfam" id="PF02585">
    <property type="entry name" value="PIG-L"/>
    <property type="match status" value="1"/>
</dbReference>
<dbReference type="EMBL" id="JAUSWK010000007">
    <property type="protein sequence ID" value="MDQ0567353.1"/>
    <property type="molecule type" value="Genomic_DNA"/>
</dbReference>
<name>A0A6I4UGX5_9SPHN</name>
<reference evidence="2 3" key="1">
    <citation type="submission" date="2019-12" db="EMBL/GenBank/DDBJ databases">
        <title>Genomic-based taxomic classification of the family Erythrobacteraceae.</title>
        <authorList>
            <person name="Xu L."/>
        </authorList>
    </citation>
    <scope>NUCLEOTIDE SEQUENCE [LARGE SCALE GENOMIC DNA]</scope>
    <source>
        <strain evidence="2 3">CGMCC 1.8703</strain>
    </source>
</reference>
<dbReference type="Proteomes" id="UP001238601">
    <property type="component" value="Unassembled WGS sequence"/>
</dbReference>
<dbReference type="Gene3D" id="3.40.50.10320">
    <property type="entry name" value="LmbE-like"/>
    <property type="match status" value="1"/>
</dbReference>
<accession>A0A6I4UGX5</accession>
<evidence type="ECO:0000313" key="1">
    <source>
        <dbReference type="EMBL" id="MDQ0567353.1"/>
    </source>
</evidence>
<evidence type="ECO:0000313" key="4">
    <source>
        <dbReference type="Proteomes" id="UP001238601"/>
    </source>
</evidence>
<dbReference type="InterPro" id="IPR003737">
    <property type="entry name" value="GlcNAc_PI_deacetylase-related"/>
</dbReference>
<comment type="caution">
    <text evidence="2">The sequence shown here is derived from an EMBL/GenBank/DDBJ whole genome shotgun (WGS) entry which is preliminary data.</text>
</comment>
<dbReference type="RefSeq" id="WP_160767589.1">
    <property type="nucleotide sequence ID" value="NZ_JAUSWK010000007.1"/>
</dbReference>
<reference evidence="1 4" key="2">
    <citation type="submission" date="2023-07" db="EMBL/GenBank/DDBJ databases">
        <title>Genomic Encyclopedia of Type Strains, Phase IV (KMG-IV): sequencing the most valuable type-strain genomes for metagenomic binning, comparative biology and taxonomic classification.</title>
        <authorList>
            <person name="Goeker M."/>
        </authorList>
    </citation>
    <scope>NUCLEOTIDE SEQUENCE [LARGE SCALE GENOMIC DNA]</scope>
    <source>
        <strain evidence="1 4">DSM 14432</strain>
    </source>
</reference>
<dbReference type="GeneID" id="93687716"/>
<dbReference type="AlphaFoldDB" id="A0A6I4UGX5"/>
<organism evidence="2 3">
    <name type="scientific">Qipengyuania citrea</name>
    <dbReference type="NCBI Taxonomy" id="225971"/>
    <lineage>
        <taxon>Bacteria</taxon>
        <taxon>Pseudomonadati</taxon>
        <taxon>Pseudomonadota</taxon>
        <taxon>Alphaproteobacteria</taxon>
        <taxon>Sphingomonadales</taxon>
        <taxon>Erythrobacteraceae</taxon>
        <taxon>Qipengyuania</taxon>
    </lineage>
</organism>
<dbReference type="Proteomes" id="UP000439914">
    <property type="component" value="Unassembled WGS sequence"/>
</dbReference>
<evidence type="ECO:0000313" key="2">
    <source>
        <dbReference type="EMBL" id="MXP36897.1"/>
    </source>
</evidence>
<proteinExistence type="predicted"/>
<protein>
    <submittedName>
        <fullName evidence="1">LmbE family N-acetylglucosaminyl deacetylase</fullName>
    </submittedName>
    <submittedName>
        <fullName evidence="2">PIG-L family deacetylase</fullName>
    </submittedName>
</protein>
<keyword evidence="4" id="KW-1185">Reference proteome</keyword>
<gene>
    <name evidence="2" type="ORF">GRI55_14190</name>
    <name evidence="1" type="ORF">QOZ97_002909</name>
</gene>
<dbReference type="InterPro" id="IPR024078">
    <property type="entry name" value="LmbE-like_dom_sf"/>
</dbReference>
<sequence>MKRHLVIAPHPDDETLGCGGTLLRSRAAGNLTYWLIVTGISSNTGFSAERVEQRESEIRHVAEAYGFAETIRLNIPTSTLDHQPLRVIIGGIAEAVKRLEPTDVYLPYRRDAHSDHAAVFDAGITTAKWFRYSSVQRTYAYETQSETDFDMSPDSPGFRPNVFVDISDHIDEKIRIAEMFVGEIGEHPFPRSARGIRAMATVRGAACGFDAAEAFMLLRERVGGAAR</sequence>